<dbReference type="InterPro" id="IPR011006">
    <property type="entry name" value="CheY-like_superfamily"/>
</dbReference>
<dbReference type="PROSITE" id="PS00688">
    <property type="entry name" value="SIGMA54_INTERACT_3"/>
    <property type="match status" value="1"/>
</dbReference>
<name>A0A7J0BEJ5_9BACT</name>
<evidence type="ECO:0000259" key="8">
    <source>
        <dbReference type="PROSITE" id="PS50110"/>
    </source>
</evidence>
<keyword evidence="6" id="KW-0597">Phosphoprotein</keyword>
<dbReference type="Proteomes" id="UP000503840">
    <property type="component" value="Unassembled WGS sequence"/>
</dbReference>
<dbReference type="Gene3D" id="1.10.8.60">
    <property type="match status" value="1"/>
</dbReference>
<dbReference type="SMART" id="SM00382">
    <property type="entry name" value="AAA"/>
    <property type="match status" value="1"/>
</dbReference>
<dbReference type="Pfam" id="PF25601">
    <property type="entry name" value="AAA_lid_14"/>
    <property type="match status" value="1"/>
</dbReference>
<keyword evidence="3" id="KW-0805">Transcription regulation</keyword>
<dbReference type="InterPro" id="IPR025662">
    <property type="entry name" value="Sigma_54_int_dom_ATP-bd_1"/>
</dbReference>
<dbReference type="Pfam" id="PF00072">
    <property type="entry name" value="Response_reg"/>
    <property type="match status" value="1"/>
</dbReference>
<dbReference type="GO" id="GO:0005524">
    <property type="term" value="F:ATP binding"/>
    <property type="evidence" value="ECO:0007669"/>
    <property type="project" value="UniProtKB-KW"/>
</dbReference>
<dbReference type="PROSITE" id="PS00676">
    <property type="entry name" value="SIGMA54_INTERACT_2"/>
    <property type="match status" value="1"/>
</dbReference>
<dbReference type="Gene3D" id="3.40.50.300">
    <property type="entry name" value="P-loop containing nucleotide triphosphate hydrolases"/>
    <property type="match status" value="1"/>
</dbReference>
<dbReference type="PRINTS" id="PR01590">
    <property type="entry name" value="HTHFIS"/>
</dbReference>
<feature type="modified residue" description="4-aspartylphosphate" evidence="6">
    <location>
        <position position="57"/>
    </location>
</feature>
<dbReference type="InterPro" id="IPR025943">
    <property type="entry name" value="Sigma_54_int_dom_ATP-bd_2"/>
</dbReference>
<dbReference type="GO" id="GO:0006355">
    <property type="term" value="P:regulation of DNA-templated transcription"/>
    <property type="evidence" value="ECO:0007669"/>
    <property type="project" value="InterPro"/>
</dbReference>
<evidence type="ECO:0000259" key="7">
    <source>
        <dbReference type="PROSITE" id="PS50045"/>
    </source>
</evidence>
<dbReference type="SMART" id="SM00448">
    <property type="entry name" value="REC"/>
    <property type="match status" value="1"/>
</dbReference>
<organism evidence="9 10">
    <name type="scientific">Desulfovibrio subterraneus</name>
    <dbReference type="NCBI Taxonomy" id="2718620"/>
    <lineage>
        <taxon>Bacteria</taxon>
        <taxon>Pseudomonadati</taxon>
        <taxon>Thermodesulfobacteriota</taxon>
        <taxon>Desulfovibrionia</taxon>
        <taxon>Desulfovibrionales</taxon>
        <taxon>Desulfovibrionaceae</taxon>
        <taxon>Desulfovibrio</taxon>
    </lineage>
</organism>
<feature type="domain" description="Response regulatory" evidence="8">
    <location>
        <begin position="8"/>
        <end position="122"/>
    </location>
</feature>
<dbReference type="GO" id="GO:0043565">
    <property type="term" value="F:sequence-specific DNA binding"/>
    <property type="evidence" value="ECO:0007669"/>
    <property type="project" value="InterPro"/>
</dbReference>
<keyword evidence="4" id="KW-0238">DNA-binding</keyword>
<dbReference type="InterPro" id="IPR002078">
    <property type="entry name" value="Sigma_54_int"/>
</dbReference>
<evidence type="ECO:0000256" key="1">
    <source>
        <dbReference type="ARBA" id="ARBA00022741"/>
    </source>
</evidence>
<evidence type="ECO:0000313" key="9">
    <source>
        <dbReference type="EMBL" id="GFM32130.1"/>
    </source>
</evidence>
<dbReference type="InterPro" id="IPR027417">
    <property type="entry name" value="P-loop_NTPase"/>
</dbReference>
<dbReference type="InterPro" id="IPR009057">
    <property type="entry name" value="Homeodomain-like_sf"/>
</dbReference>
<feature type="domain" description="Sigma-54 factor interaction" evidence="7">
    <location>
        <begin position="147"/>
        <end position="376"/>
    </location>
</feature>
<dbReference type="SUPFAM" id="SSF52172">
    <property type="entry name" value="CheY-like"/>
    <property type="match status" value="1"/>
</dbReference>
<dbReference type="PROSITE" id="PS50045">
    <property type="entry name" value="SIGMA54_INTERACT_4"/>
    <property type="match status" value="1"/>
</dbReference>
<keyword evidence="2" id="KW-0067">ATP-binding</keyword>
<dbReference type="InterPro" id="IPR003593">
    <property type="entry name" value="AAA+_ATPase"/>
</dbReference>
<dbReference type="InterPro" id="IPR001789">
    <property type="entry name" value="Sig_transdc_resp-reg_receiver"/>
</dbReference>
<reference evidence="9 10" key="1">
    <citation type="submission" date="2020-05" db="EMBL/GenBank/DDBJ databases">
        <title>Draft genome sequence of Desulfovibrio sp. strain HN2T.</title>
        <authorList>
            <person name="Ueno A."/>
            <person name="Tamazawa S."/>
            <person name="Tamamura S."/>
            <person name="Murakami T."/>
            <person name="Kiyama T."/>
            <person name="Inomata H."/>
            <person name="Amano Y."/>
            <person name="Miyakawa K."/>
            <person name="Tamaki H."/>
            <person name="Naganuma T."/>
            <person name="Kaneko K."/>
        </authorList>
    </citation>
    <scope>NUCLEOTIDE SEQUENCE [LARGE SCALE GENOMIC DNA]</scope>
    <source>
        <strain evidence="9 10">HN2</strain>
    </source>
</reference>
<dbReference type="Pfam" id="PF00158">
    <property type="entry name" value="Sigma54_activat"/>
    <property type="match status" value="1"/>
</dbReference>
<proteinExistence type="predicted"/>
<dbReference type="SUPFAM" id="SSF52540">
    <property type="entry name" value="P-loop containing nucleoside triphosphate hydrolases"/>
    <property type="match status" value="1"/>
</dbReference>
<sequence length="481" mass="53493">MPQTLQERILLVEDDPAFGTMLNEALDAKGYRVQRVSRAEDGLARLRTERFDLILTDVKLPGMSGLESIPHLKQMAPESDIIVMTAFSTKEMAVEAVRQGAYDFFSKPFSLSELEIVVRRCMEKRQLQKKLAQLRSNLLSSGPAGCIVGESTAIRMVKERIERIAPLETTVLILGESGTGKELVSDTVHALSPRAGNPFIRVNCAAIPENLFENELFGHEKGAFTGAAQSQAGKFELADKGTILLDEIGDMPLSIQPKLLRVVEQKQVERLGGRKPVSLDVRIIAATNQHLEELMREKRFREDLYYRLNVAVIQLPALRKRKEDIPLLARHFLNRIRTQLALDVEGFTPGAEAALQAYDWPGNVRQLANVLEGLAISAAPGRIEERHVHRALRGTGEPASAQDLPQDEWSPHRCLASLPHGPINLKDSIATVERNLIINALQRTRGNQKEAAALLALNPKNLWAKMQKHDILSTEIEAPLL</sequence>
<dbReference type="InterPro" id="IPR025944">
    <property type="entry name" value="Sigma_54_int_dom_CS"/>
</dbReference>
<evidence type="ECO:0000256" key="4">
    <source>
        <dbReference type="ARBA" id="ARBA00023125"/>
    </source>
</evidence>
<accession>A0A7J0BEJ5</accession>
<evidence type="ECO:0000256" key="5">
    <source>
        <dbReference type="ARBA" id="ARBA00023163"/>
    </source>
</evidence>
<dbReference type="InterPro" id="IPR002197">
    <property type="entry name" value="HTH_Fis"/>
</dbReference>
<dbReference type="PROSITE" id="PS00675">
    <property type="entry name" value="SIGMA54_INTERACT_1"/>
    <property type="match status" value="1"/>
</dbReference>
<protein>
    <submittedName>
        <fullName evidence="9">Sigma-54-dependent Fis family transcriptional regulator</fullName>
    </submittedName>
</protein>
<evidence type="ECO:0000256" key="2">
    <source>
        <dbReference type="ARBA" id="ARBA00022840"/>
    </source>
</evidence>
<keyword evidence="10" id="KW-1185">Reference proteome</keyword>
<comment type="caution">
    <text evidence="9">The sequence shown here is derived from an EMBL/GenBank/DDBJ whole genome shotgun (WGS) entry which is preliminary data.</text>
</comment>
<dbReference type="Pfam" id="PF02954">
    <property type="entry name" value="HTH_8"/>
    <property type="match status" value="1"/>
</dbReference>
<dbReference type="SUPFAM" id="SSF46689">
    <property type="entry name" value="Homeodomain-like"/>
    <property type="match status" value="1"/>
</dbReference>
<evidence type="ECO:0000256" key="3">
    <source>
        <dbReference type="ARBA" id="ARBA00023015"/>
    </source>
</evidence>
<keyword evidence="1" id="KW-0547">Nucleotide-binding</keyword>
<dbReference type="PANTHER" id="PTHR32071">
    <property type="entry name" value="TRANSCRIPTIONAL REGULATORY PROTEIN"/>
    <property type="match status" value="1"/>
</dbReference>
<dbReference type="EMBL" id="BLVO01000004">
    <property type="protein sequence ID" value="GFM32130.1"/>
    <property type="molecule type" value="Genomic_DNA"/>
</dbReference>
<dbReference type="CDD" id="cd00009">
    <property type="entry name" value="AAA"/>
    <property type="match status" value="1"/>
</dbReference>
<evidence type="ECO:0000256" key="6">
    <source>
        <dbReference type="PROSITE-ProRule" id="PRU00169"/>
    </source>
</evidence>
<dbReference type="Gene3D" id="3.40.50.2300">
    <property type="match status" value="1"/>
</dbReference>
<dbReference type="Gene3D" id="1.10.10.60">
    <property type="entry name" value="Homeodomain-like"/>
    <property type="match status" value="1"/>
</dbReference>
<evidence type="ECO:0000313" key="10">
    <source>
        <dbReference type="Proteomes" id="UP000503840"/>
    </source>
</evidence>
<dbReference type="AlphaFoldDB" id="A0A7J0BEJ5"/>
<dbReference type="RefSeq" id="WP_174403797.1">
    <property type="nucleotide sequence ID" value="NZ_BLVO01000004.1"/>
</dbReference>
<dbReference type="InterPro" id="IPR058031">
    <property type="entry name" value="AAA_lid_NorR"/>
</dbReference>
<dbReference type="PROSITE" id="PS50110">
    <property type="entry name" value="RESPONSE_REGULATORY"/>
    <property type="match status" value="1"/>
</dbReference>
<dbReference type="FunFam" id="3.40.50.300:FF:000006">
    <property type="entry name" value="DNA-binding transcriptional regulator NtrC"/>
    <property type="match status" value="1"/>
</dbReference>
<gene>
    <name evidence="9" type="ORF">DSM101010T_04950</name>
</gene>
<dbReference type="GO" id="GO:0000160">
    <property type="term" value="P:phosphorelay signal transduction system"/>
    <property type="evidence" value="ECO:0007669"/>
    <property type="project" value="InterPro"/>
</dbReference>
<keyword evidence="5" id="KW-0804">Transcription</keyword>